<evidence type="ECO:0000313" key="8">
    <source>
        <dbReference type="EMBL" id="MFC5657483.1"/>
    </source>
</evidence>
<feature type="transmembrane region" description="Helical" evidence="6">
    <location>
        <begin position="366"/>
        <end position="388"/>
    </location>
</feature>
<feature type="transmembrane region" description="Helical" evidence="6">
    <location>
        <begin position="394"/>
        <end position="414"/>
    </location>
</feature>
<comment type="caution">
    <text evidence="8">The sequence shown here is derived from an EMBL/GenBank/DDBJ whole genome shotgun (WGS) entry which is preliminary data.</text>
</comment>
<dbReference type="EMBL" id="JBHSOE010000029">
    <property type="protein sequence ID" value="MFC5657483.1"/>
    <property type="molecule type" value="Genomic_DNA"/>
</dbReference>
<feature type="transmembrane region" description="Helical" evidence="6">
    <location>
        <begin position="85"/>
        <end position="106"/>
    </location>
</feature>
<sequence length="419" mass="40122">MTPTVPPPATADASRAAGRALRVLVVSQVLGGAGMAAGITVGALLAQDLFDSTSLSGLPVALFTIGAALGAAALGRICQHRGRRVGLALGNGVAAAGSAGVVAGAAAHRPAVLLAALFVYGAGTSTGLLARYAGAELAPPGRRGRATGTVLVAMTLGAVAGPNLVGPTGALAHAWGIPRLAGPFLLATAAYAAAALVLLGWLRSLPPPPVEPAAEPAAAGSGKEPASGTEPHGPVRGVSGVVTGATVMVTAQLAMISVMTMTPVHLTGHGHGTQTAGLVIALHVGAMLLPSPLSGLLADRVGGRPVAAASGLVLLCAGLLAGLAPPASVVLSACALVLLGIGWNLALIGGTALLTNAAPAENRATVQGLADVGMSVAGATGGMVSGLVVTGSGYPTLAAAAGILALAVIPAVALRGSPP</sequence>
<protein>
    <submittedName>
        <fullName evidence="8">MFS transporter</fullName>
    </submittedName>
</protein>
<dbReference type="Proteomes" id="UP001596065">
    <property type="component" value="Unassembled WGS sequence"/>
</dbReference>
<feature type="transmembrane region" description="Helical" evidence="6">
    <location>
        <begin position="58"/>
        <end position="78"/>
    </location>
</feature>
<feature type="transmembrane region" description="Helical" evidence="6">
    <location>
        <begin position="184"/>
        <end position="202"/>
    </location>
</feature>
<feature type="transmembrane region" description="Helical" evidence="6">
    <location>
        <begin position="241"/>
        <end position="264"/>
    </location>
</feature>
<dbReference type="SUPFAM" id="SSF103473">
    <property type="entry name" value="MFS general substrate transporter"/>
    <property type="match status" value="1"/>
</dbReference>
<evidence type="ECO:0000256" key="5">
    <source>
        <dbReference type="SAM" id="MobiDB-lite"/>
    </source>
</evidence>
<feature type="transmembrane region" description="Helical" evidence="6">
    <location>
        <begin position="112"/>
        <end position="134"/>
    </location>
</feature>
<evidence type="ECO:0000256" key="3">
    <source>
        <dbReference type="ARBA" id="ARBA00022989"/>
    </source>
</evidence>
<evidence type="ECO:0000256" key="4">
    <source>
        <dbReference type="ARBA" id="ARBA00023136"/>
    </source>
</evidence>
<feature type="transmembrane region" description="Helical" evidence="6">
    <location>
        <begin position="330"/>
        <end position="354"/>
    </location>
</feature>
<comment type="subcellular location">
    <subcellularLocation>
        <location evidence="1">Cell membrane</location>
        <topology evidence="1">Multi-pass membrane protein</topology>
    </subcellularLocation>
</comment>
<dbReference type="InterPro" id="IPR020846">
    <property type="entry name" value="MFS_dom"/>
</dbReference>
<dbReference type="Gene3D" id="1.20.1250.20">
    <property type="entry name" value="MFS general substrate transporter like domains"/>
    <property type="match status" value="1"/>
</dbReference>
<dbReference type="InterPro" id="IPR036259">
    <property type="entry name" value="MFS_trans_sf"/>
</dbReference>
<accession>A0ABW0WJ13</accession>
<dbReference type="PANTHER" id="PTHR23534">
    <property type="entry name" value="MFS PERMEASE"/>
    <property type="match status" value="1"/>
</dbReference>
<reference evidence="9" key="1">
    <citation type="journal article" date="2019" name="Int. J. Syst. Evol. Microbiol.">
        <title>The Global Catalogue of Microorganisms (GCM) 10K type strain sequencing project: providing services to taxonomists for standard genome sequencing and annotation.</title>
        <authorList>
            <consortium name="The Broad Institute Genomics Platform"/>
            <consortium name="The Broad Institute Genome Sequencing Center for Infectious Disease"/>
            <person name="Wu L."/>
            <person name="Ma J."/>
        </authorList>
    </citation>
    <scope>NUCLEOTIDE SEQUENCE [LARGE SCALE GENOMIC DNA]</scope>
    <source>
        <strain evidence="9">KCTC 5701</strain>
    </source>
</reference>
<dbReference type="RefSeq" id="WP_344345802.1">
    <property type="nucleotide sequence ID" value="NZ_BAAASM010000002.1"/>
</dbReference>
<feature type="transmembrane region" description="Helical" evidence="6">
    <location>
        <begin position="276"/>
        <end position="298"/>
    </location>
</feature>
<feature type="transmembrane region" description="Helical" evidence="6">
    <location>
        <begin position="305"/>
        <end position="324"/>
    </location>
</feature>
<organism evidence="8 9">
    <name type="scientific">Streptomyces nogalater</name>
    <dbReference type="NCBI Taxonomy" id="38314"/>
    <lineage>
        <taxon>Bacteria</taxon>
        <taxon>Bacillati</taxon>
        <taxon>Actinomycetota</taxon>
        <taxon>Actinomycetes</taxon>
        <taxon>Kitasatosporales</taxon>
        <taxon>Streptomycetaceae</taxon>
        <taxon>Streptomyces</taxon>
    </lineage>
</organism>
<feature type="compositionally biased region" description="Low complexity" evidence="5">
    <location>
        <begin position="212"/>
        <end position="228"/>
    </location>
</feature>
<keyword evidence="9" id="KW-1185">Reference proteome</keyword>
<proteinExistence type="predicted"/>
<dbReference type="PANTHER" id="PTHR23534:SF1">
    <property type="entry name" value="MAJOR FACILITATOR SUPERFAMILY PROTEIN"/>
    <property type="match status" value="1"/>
</dbReference>
<feature type="domain" description="Major facilitator superfamily (MFS) profile" evidence="7">
    <location>
        <begin position="20"/>
        <end position="419"/>
    </location>
</feature>
<name>A0ABW0WJ13_STRNO</name>
<feature type="transmembrane region" description="Helical" evidence="6">
    <location>
        <begin position="146"/>
        <end position="164"/>
    </location>
</feature>
<evidence type="ECO:0000259" key="7">
    <source>
        <dbReference type="PROSITE" id="PS50850"/>
    </source>
</evidence>
<feature type="transmembrane region" description="Helical" evidence="6">
    <location>
        <begin position="23"/>
        <end position="46"/>
    </location>
</feature>
<evidence type="ECO:0000256" key="2">
    <source>
        <dbReference type="ARBA" id="ARBA00022692"/>
    </source>
</evidence>
<dbReference type="PROSITE" id="PS50850">
    <property type="entry name" value="MFS"/>
    <property type="match status" value="1"/>
</dbReference>
<evidence type="ECO:0000256" key="6">
    <source>
        <dbReference type="SAM" id="Phobius"/>
    </source>
</evidence>
<keyword evidence="3 6" id="KW-1133">Transmembrane helix</keyword>
<evidence type="ECO:0000256" key="1">
    <source>
        <dbReference type="ARBA" id="ARBA00004651"/>
    </source>
</evidence>
<evidence type="ECO:0000313" key="9">
    <source>
        <dbReference type="Proteomes" id="UP001596065"/>
    </source>
</evidence>
<dbReference type="InterPro" id="IPR011701">
    <property type="entry name" value="MFS"/>
</dbReference>
<feature type="region of interest" description="Disordered" evidence="5">
    <location>
        <begin position="210"/>
        <end position="235"/>
    </location>
</feature>
<keyword evidence="4 6" id="KW-0472">Membrane</keyword>
<keyword evidence="2 6" id="KW-0812">Transmembrane</keyword>
<gene>
    <name evidence="8" type="ORF">ACFP3J_18560</name>
</gene>
<dbReference type="Pfam" id="PF07690">
    <property type="entry name" value="MFS_1"/>
    <property type="match status" value="1"/>
</dbReference>